<keyword evidence="2" id="KW-1185">Reference proteome</keyword>
<comment type="caution">
    <text evidence="1">The sequence shown here is derived from an EMBL/GenBank/DDBJ whole genome shotgun (WGS) entry which is preliminary data.</text>
</comment>
<gene>
    <name evidence="1" type="ORF">J2X21_003438</name>
</gene>
<organism evidence="1 2">
    <name type="scientific">Roseateles asaccharophilus</name>
    <dbReference type="NCBI Taxonomy" id="582607"/>
    <lineage>
        <taxon>Bacteria</taxon>
        <taxon>Pseudomonadati</taxon>
        <taxon>Pseudomonadota</taxon>
        <taxon>Betaproteobacteria</taxon>
        <taxon>Burkholderiales</taxon>
        <taxon>Sphaerotilaceae</taxon>
        <taxon>Roseateles</taxon>
    </lineage>
</organism>
<protein>
    <submittedName>
        <fullName evidence="1">Uncharacterized protein</fullName>
    </submittedName>
</protein>
<evidence type="ECO:0000313" key="2">
    <source>
        <dbReference type="Proteomes" id="UP001180825"/>
    </source>
</evidence>
<evidence type="ECO:0000313" key="1">
    <source>
        <dbReference type="EMBL" id="MDR7334286.1"/>
    </source>
</evidence>
<name>A0ABU2AAR8_9BURK</name>
<dbReference type="Proteomes" id="UP001180825">
    <property type="component" value="Unassembled WGS sequence"/>
</dbReference>
<proteinExistence type="predicted"/>
<dbReference type="EMBL" id="JAVDXV010000006">
    <property type="protein sequence ID" value="MDR7334286.1"/>
    <property type="molecule type" value="Genomic_DNA"/>
</dbReference>
<dbReference type="RefSeq" id="WP_310330599.1">
    <property type="nucleotide sequence ID" value="NZ_JAVDXV010000006.1"/>
</dbReference>
<reference evidence="1 2" key="1">
    <citation type="submission" date="2023-07" db="EMBL/GenBank/DDBJ databases">
        <title>Sorghum-associated microbial communities from plants grown in Nebraska, USA.</title>
        <authorList>
            <person name="Schachtman D."/>
        </authorList>
    </citation>
    <scope>NUCLEOTIDE SEQUENCE [LARGE SCALE GENOMIC DNA]</scope>
    <source>
        <strain evidence="1 2">BE316</strain>
    </source>
</reference>
<accession>A0ABU2AAR8</accession>
<sequence length="112" mass="12814">MTDFDNEGQMFLRFEKLNDLADQLVSVATRRRAHSAGFKVAYLARPLMRQSNEKCWALTRADVRWLIRTTEERFKTAEGALRVIAAASAPENKHIVSREAAYRAFGIKNDPE</sequence>